<reference evidence="2" key="1">
    <citation type="submission" date="2023-04" db="EMBL/GenBank/DDBJ databases">
        <title>Phytophthora fragariaefolia NBRC 109709.</title>
        <authorList>
            <person name="Ichikawa N."/>
            <person name="Sato H."/>
            <person name="Tonouchi N."/>
        </authorList>
    </citation>
    <scope>NUCLEOTIDE SEQUENCE</scope>
    <source>
        <strain evidence="2">NBRC 109709</strain>
    </source>
</reference>
<comment type="caution">
    <text evidence="2">The sequence shown here is derived from an EMBL/GenBank/DDBJ whole genome shotgun (WGS) entry which is preliminary data.</text>
</comment>
<evidence type="ECO:0000313" key="2">
    <source>
        <dbReference type="EMBL" id="GMF50289.1"/>
    </source>
</evidence>
<feature type="region of interest" description="Disordered" evidence="1">
    <location>
        <begin position="65"/>
        <end position="86"/>
    </location>
</feature>
<organism evidence="2 3">
    <name type="scientific">Phytophthora fragariaefolia</name>
    <dbReference type="NCBI Taxonomy" id="1490495"/>
    <lineage>
        <taxon>Eukaryota</taxon>
        <taxon>Sar</taxon>
        <taxon>Stramenopiles</taxon>
        <taxon>Oomycota</taxon>
        <taxon>Peronosporomycetes</taxon>
        <taxon>Peronosporales</taxon>
        <taxon>Peronosporaceae</taxon>
        <taxon>Phytophthora</taxon>
    </lineage>
</organism>
<dbReference type="EMBL" id="BSXT01002670">
    <property type="protein sequence ID" value="GMF50289.1"/>
    <property type="molecule type" value="Genomic_DNA"/>
</dbReference>
<evidence type="ECO:0000256" key="1">
    <source>
        <dbReference type="SAM" id="MobiDB-lite"/>
    </source>
</evidence>
<dbReference type="AlphaFoldDB" id="A0A9W6XYL3"/>
<protein>
    <submittedName>
        <fullName evidence="2">Unnamed protein product</fullName>
    </submittedName>
</protein>
<sequence>MGRHLRVFFKLSWRTTQGRGTVNAVPGKCEFDDYDVNLNDNYYYDNKAEYYDYEGREEDAMPNETAAYHPTEPDYENGNLEVEACA</sequence>
<dbReference type="Proteomes" id="UP001165121">
    <property type="component" value="Unassembled WGS sequence"/>
</dbReference>
<evidence type="ECO:0000313" key="3">
    <source>
        <dbReference type="Proteomes" id="UP001165121"/>
    </source>
</evidence>
<keyword evidence="3" id="KW-1185">Reference proteome</keyword>
<name>A0A9W6XYL3_9STRA</name>
<proteinExistence type="predicted"/>
<accession>A0A9W6XYL3</accession>
<gene>
    <name evidence="2" type="ORF">Pfra01_002004200</name>
</gene>